<dbReference type="GO" id="GO:0016616">
    <property type="term" value="F:oxidoreductase activity, acting on the CH-OH group of donors, NAD or NADP as acceptor"/>
    <property type="evidence" value="ECO:0007669"/>
    <property type="project" value="TreeGrafter"/>
</dbReference>
<evidence type="ECO:0000256" key="1">
    <source>
        <dbReference type="ARBA" id="ARBA00006484"/>
    </source>
</evidence>
<dbReference type="InterPro" id="IPR036291">
    <property type="entry name" value="NAD(P)-bd_dom_sf"/>
</dbReference>
<dbReference type="PRINTS" id="PR00081">
    <property type="entry name" value="GDHRDH"/>
</dbReference>
<organism evidence="3 4">
    <name type="scientific">Rhodocollybia butyracea</name>
    <dbReference type="NCBI Taxonomy" id="206335"/>
    <lineage>
        <taxon>Eukaryota</taxon>
        <taxon>Fungi</taxon>
        <taxon>Dikarya</taxon>
        <taxon>Basidiomycota</taxon>
        <taxon>Agaricomycotina</taxon>
        <taxon>Agaricomycetes</taxon>
        <taxon>Agaricomycetidae</taxon>
        <taxon>Agaricales</taxon>
        <taxon>Marasmiineae</taxon>
        <taxon>Omphalotaceae</taxon>
        <taxon>Rhodocollybia</taxon>
    </lineage>
</organism>
<evidence type="ECO:0000256" key="2">
    <source>
        <dbReference type="ARBA" id="ARBA00023002"/>
    </source>
</evidence>
<dbReference type="Proteomes" id="UP000772434">
    <property type="component" value="Unassembled WGS sequence"/>
</dbReference>
<gene>
    <name evidence="3" type="ORF">BDP27DRAFT_1267092</name>
</gene>
<evidence type="ECO:0000313" key="4">
    <source>
        <dbReference type="Proteomes" id="UP000772434"/>
    </source>
</evidence>
<dbReference type="PANTHER" id="PTHR44229">
    <property type="entry name" value="15-HYDROXYPROSTAGLANDIN DEHYDROGENASE [NAD(+)]"/>
    <property type="match status" value="1"/>
</dbReference>
<name>A0A9P5PQW0_9AGAR</name>
<dbReference type="SUPFAM" id="SSF51735">
    <property type="entry name" value="NAD(P)-binding Rossmann-fold domains"/>
    <property type="match status" value="1"/>
</dbReference>
<reference evidence="3" key="1">
    <citation type="submission" date="2020-11" db="EMBL/GenBank/DDBJ databases">
        <authorList>
            <consortium name="DOE Joint Genome Institute"/>
            <person name="Ahrendt S."/>
            <person name="Riley R."/>
            <person name="Andreopoulos W."/>
            <person name="Labutti K."/>
            <person name="Pangilinan J."/>
            <person name="Ruiz-Duenas F.J."/>
            <person name="Barrasa J.M."/>
            <person name="Sanchez-Garcia M."/>
            <person name="Camarero S."/>
            <person name="Miyauchi S."/>
            <person name="Serrano A."/>
            <person name="Linde D."/>
            <person name="Babiker R."/>
            <person name="Drula E."/>
            <person name="Ayuso-Fernandez I."/>
            <person name="Pacheco R."/>
            <person name="Padilla G."/>
            <person name="Ferreira P."/>
            <person name="Barriuso J."/>
            <person name="Kellner H."/>
            <person name="Castanera R."/>
            <person name="Alfaro M."/>
            <person name="Ramirez L."/>
            <person name="Pisabarro A.G."/>
            <person name="Kuo A."/>
            <person name="Tritt A."/>
            <person name="Lipzen A."/>
            <person name="He G."/>
            <person name="Yan M."/>
            <person name="Ng V."/>
            <person name="Cullen D."/>
            <person name="Martin F."/>
            <person name="Rosso M.-N."/>
            <person name="Henrissat B."/>
            <person name="Hibbett D."/>
            <person name="Martinez A.T."/>
            <person name="Grigoriev I.V."/>
        </authorList>
    </citation>
    <scope>NUCLEOTIDE SEQUENCE</scope>
    <source>
        <strain evidence="3">AH 40177</strain>
    </source>
</reference>
<keyword evidence="2" id="KW-0560">Oxidoreductase</keyword>
<dbReference type="EMBL" id="JADNRY010000069">
    <property type="protein sequence ID" value="KAF9067719.1"/>
    <property type="molecule type" value="Genomic_DNA"/>
</dbReference>
<dbReference type="OrthoDB" id="5371740at2759"/>
<dbReference type="AlphaFoldDB" id="A0A9P5PQW0"/>
<keyword evidence="4" id="KW-1185">Reference proteome</keyword>
<evidence type="ECO:0008006" key="5">
    <source>
        <dbReference type="Google" id="ProtNLM"/>
    </source>
</evidence>
<dbReference type="InterPro" id="IPR002347">
    <property type="entry name" value="SDR_fam"/>
</dbReference>
<accession>A0A9P5PQW0</accession>
<evidence type="ECO:0000313" key="3">
    <source>
        <dbReference type="EMBL" id="KAF9067719.1"/>
    </source>
</evidence>
<comment type="caution">
    <text evidence="3">The sequence shown here is derived from an EMBL/GenBank/DDBJ whole genome shotgun (WGS) entry which is preliminary data.</text>
</comment>
<sequence>MSTSEADLTGFVPIPDDQLFKHAERVKDKVVVITGAASGIGRESAIRFASFGAKIVIGDLDLSGAESTVSVIKASRGEAVALKCNVTSFNDQVSLFDLAIETYGSVDIVVPNAGIGEPESFFKVIFDKAGKPQKPNFPTIQVNLIGALYTVHLAQHYLLINKEPDPHPLKSIVLMGSMSSWSAFPPAPIYSSGKHAILGLMRSLEPVLALKGIRIACITPFFADTAIIPILVKGFLAGCPLTPVPRIAGAIIYAASHPDPATTGTGYLLPDDGPVFQVPKERFQAGVYKLLDERANSLLKGVNGIAYIARFSKDITKIMAKPLFTAVIAMTLWAYRNNLKKLIKV</sequence>
<comment type="similarity">
    <text evidence="1">Belongs to the short-chain dehydrogenases/reductases (SDR) family.</text>
</comment>
<dbReference type="Pfam" id="PF00106">
    <property type="entry name" value="adh_short"/>
    <property type="match status" value="1"/>
</dbReference>
<proteinExistence type="inferred from homology"/>
<dbReference type="GO" id="GO:0005737">
    <property type="term" value="C:cytoplasm"/>
    <property type="evidence" value="ECO:0007669"/>
    <property type="project" value="TreeGrafter"/>
</dbReference>
<dbReference type="PANTHER" id="PTHR44229:SF4">
    <property type="entry name" value="15-HYDROXYPROSTAGLANDIN DEHYDROGENASE [NAD(+)]"/>
    <property type="match status" value="1"/>
</dbReference>
<dbReference type="Gene3D" id="3.40.50.720">
    <property type="entry name" value="NAD(P)-binding Rossmann-like Domain"/>
    <property type="match status" value="1"/>
</dbReference>
<protein>
    <recommendedName>
        <fullName evidence="5">NAD(P)-binding protein</fullName>
    </recommendedName>
</protein>